<dbReference type="EC" id="2.7.1.40" evidence="5"/>
<dbReference type="HOGENOM" id="CLU_015439_5_0_1"/>
<evidence type="ECO:0000256" key="8">
    <source>
        <dbReference type="ARBA" id="ARBA00022741"/>
    </source>
</evidence>
<protein>
    <recommendedName>
        <fullName evidence="5">pyruvate kinase</fullName>
        <ecNumber evidence="5">2.7.1.40</ecNumber>
    </recommendedName>
</protein>
<dbReference type="Pfam" id="PF00224">
    <property type="entry name" value="PK"/>
    <property type="match status" value="2"/>
</dbReference>
<dbReference type="AlphaFoldDB" id="B3P3N4"/>
<dbReference type="GO" id="GO:0005524">
    <property type="term" value="F:ATP binding"/>
    <property type="evidence" value="ECO:0007669"/>
    <property type="project" value="UniProtKB-KW"/>
</dbReference>
<keyword evidence="9" id="KW-0418">Kinase</keyword>
<dbReference type="eggNOG" id="KOG2323">
    <property type="taxonomic scope" value="Eukaryota"/>
</dbReference>
<dbReference type="GO" id="GO:0004743">
    <property type="term" value="F:pyruvate kinase activity"/>
    <property type="evidence" value="ECO:0007669"/>
    <property type="project" value="UniProtKB-EC"/>
</dbReference>
<reference evidence="17 18" key="1">
    <citation type="journal article" date="2007" name="Nature">
        <title>Evolution of genes and genomes on the Drosophila phylogeny.</title>
        <authorList>
            <consortium name="Drosophila 12 Genomes Consortium"/>
            <person name="Clark A.G."/>
            <person name="Eisen M.B."/>
            <person name="Smith D.R."/>
            <person name="Bergman C.M."/>
            <person name="Oliver B."/>
            <person name="Markow T.A."/>
            <person name="Kaufman T.C."/>
            <person name="Kellis M."/>
            <person name="Gelbart W."/>
            <person name="Iyer V.N."/>
            <person name="Pollard D.A."/>
            <person name="Sackton T.B."/>
            <person name="Larracuente A.M."/>
            <person name="Singh N.D."/>
            <person name="Abad J.P."/>
            <person name="Abt D.N."/>
            <person name="Adryan B."/>
            <person name="Aguade M."/>
            <person name="Akashi H."/>
            <person name="Anderson W.W."/>
            <person name="Aquadro C.F."/>
            <person name="Ardell D.H."/>
            <person name="Arguello R."/>
            <person name="Artieri C.G."/>
            <person name="Barbash D.A."/>
            <person name="Barker D."/>
            <person name="Barsanti P."/>
            <person name="Batterham P."/>
            <person name="Batzoglou S."/>
            <person name="Begun D."/>
            <person name="Bhutkar A."/>
            <person name="Blanco E."/>
            <person name="Bosak S.A."/>
            <person name="Bradley R.K."/>
            <person name="Brand A.D."/>
            <person name="Brent M.R."/>
            <person name="Brooks A.N."/>
            <person name="Brown R.H."/>
            <person name="Butlin R.K."/>
            <person name="Caggese C."/>
            <person name="Calvi B.R."/>
            <person name="Bernardo de Carvalho A."/>
            <person name="Caspi A."/>
            <person name="Castrezana S."/>
            <person name="Celniker S.E."/>
            <person name="Chang J.L."/>
            <person name="Chapple C."/>
            <person name="Chatterji S."/>
            <person name="Chinwalla A."/>
            <person name="Civetta A."/>
            <person name="Clifton S.W."/>
            <person name="Comeron J.M."/>
            <person name="Costello J.C."/>
            <person name="Coyne J.A."/>
            <person name="Daub J."/>
            <person name="David R.G."/>
            <person name="Delcher A.L."/>
            <person name="Delehaunty K."/>
            <person name="Do C.B."/>
            <person name="Ebling H."/>
            <person name="Edwards K."/>
            <person name="Eickbush T."/>
            <person name="Evans J.D."/>
            <person name="Filipski A."/>
            <person name="Findeiss S."/>
            <person name="Freyhult E."/>
            <person name="Fulton L."/>
            <person name="Fulton R."/>
            <person name="Garcia A.C."/>
            <person name="Gardiner A."/>
            <person name="Garfield D.A."/>
            <person name="Garvin B.E."/>
            <person name="Gibson G."/>
            <person name="Gilbert D."/>
            <person name="Gnerre S."/>
            <person name="Godfrey J."/>
            <person name="Good R."/>
            <person name="Gotea V."/>
            <person name="Gravely B."/>
            <person name="Greenberg A.J."/>
            <person name="Griffiths-Jones S."/>
            <person name="Gross S."/>
            <person name="Guigo R."/>
            <person name="Gustafson E.A."/>
            <person name="Haerty W."/>
            <person name="Hahn M.W."/>
            <person name="Halligan D.L."/>
            <person name="Halpern A.L."/>
            <person name="Halter G.M."/>
            <person name="Han M.V."/>
            <person name="Heger A."/>
            <person name="Hillier L."/>
            <person name="Hinrichs A.S."/>
            <person name="Holmes I."/>
            <person name="Hoskins R.A."/>
            <person name="Hubisz M.J."/>
            <person name="Hultmark D."/>
            <person name="Huntley M.A."/>
            <person name="Jaffe D.B."/>
            <person name="Jagadeeshan S."/>
            <person name="Jeck W.R."/>
            <person name="Johnson J."/>
            <person name="Jones C.D."/>
            <person name="Jordan W.C."/>
            <person name="Karpen G.H."/>
            <person name="Kataoka E."/>
            <person name="Keightley P.D."/>
            <person name="Kheradpour P."/>
            <person name="Kirkness E.F."/>
            <person name="Koerich L.B."/>
            <person name="Kristiansen K."/>
            <person name="Kudrna D."/>
            <person name="Kulathinal R.J."/>
            <person name="Kumar S."/>
            <person name="Kwok R."/>
            <person name="Lander E."/>
            <person name="Langley C.H."/>
            <person name="Lapoint R."/>
            <person name="Lazzaro B.P."/>
            <person name="Lee S.J."/>
            <person name="Levesque L."/>
            <person name="Li R."/>
            <person name="Lin C.F."/>
            <person name="Lin M.F."/>
            <person name="Lindblad-Toh K."/>
            <person name="Llopart A."/>
            <person name="Long M."/>
            <person name="Low L."/>
            <person name="Lozovsky E."/>
            <person name="Lu J."/>
            <person name="Luo M."/>
            <person name="Machado C.A."/>
            <person name="Makalowski W."/>
            <person name="Marzo M."/>
            <person name="Matsuda M."/>
            <person name="Matzkin L."/>
            <person name="McAllister B."/>
            <person name="McBride C.S."/>
            <person name="McKernan B."/>
            <person name="McKernan K."/>
            <person name="Mendez-Lago M."/>
            <person name="Minx P."/>
            <person name="Mollenhauer M.U."/>
            <person name="Montooth K."/>
            <person name="Mount S.M."/>
            <person name="Mu X."/>
            <person name="Myers E."/>
            <person name="Negre B."/>
            <person name="Newfeld S."/>
            <person name="Nielsen R."/>
            <person name="Noor M.A."/>
            <person name="O'Grady P."/>
            <person name="Pachter L."/>
            <person name="Papaceit M."/>
            <person name="Parisi M.J."/>
            <person name="Parisi M."/>
            <person name="Parts L."/>
            <person name="Pedersen J.S."/>
            <person name="Pesole G."/>
            <person name="Phillippy A.M."/>
            <person name="Ponting C.P."/>
            <person name="Pop M."/>
            <person name="Porcelli D."/>
            <person name="Powell J.R."/>
            <person name="Prohaska S."/>
            <person name="Pruitt K."/>
            <person name="Puig M."/>
            <person name="Quesneville H."/>
            <person name="Ram K.R."/>
            <person name="Rand D."/>
            <person name="Rasmussen M.D."/>
            <person name="Reed L.K."/>
            <person name="Reenan R."/>
            <person name="Reily A."/>
            <person name="Remington K.A."/>
            <person name="Rieger T.T."/>
            <person name="Ritchie M.G."/>
            <person name="Robin C."/>
            <person name="Rogers Y.H."/>
            <person name="Rohde C."/>
            <person name="Rozas J."/>
            <person name="Rubenfield M.J."/>
            <person name="Ruiz A."/>
            <person name="Russo S."/>
            <person name="Salzberg S.L."/>
            <person name="Sanchez-Gracia A."/>
            <person name="Saranga D.J."/>
            <person name="Sato H."/>
            <person name="Schaeffer S.W."/>
            <person name="Schatz M.C."/>
            <person name="Schlenke T."/>
            <person name="Schwartz R."/>
            <person name="Segarra C."/>
            <person name="Singh R.S."/>
            <person name="Sirot L."/>
            <person name="Sirota M."/>
            <person name="Sisneros N.B."/>
            <person name="Smith C.D."/>
            <person name="Smith T.F."/>
            <person name="Spieth J."/>
            <person name="Stage D.E."/>
            <person name="Stark A."/>
            <person name="Stephan W."/>
            <person name="Strausberg R.L."/>
            <person name="Strempel S."/>
            <person name="Sturgill D."/>
            <person name="Sutton G."/>
            <person name="Sutton G.G."/>
            <person name="Tao W."/>
            <person name="Teichmann S."/>
            <person name="Tobari Y.N."/>
            <person name="Tomimura Y."/>
            <person name="Tsolas J.M."/>
            <person name="Valente V.L."/>
            <person name="Venter E."/>
            <person name="Venter J.C."/>
            <person name="Vicario S."/>
            <person name="Vieira F.G."/>
            <person name="Vilella A.J."/>
            <person name="Villasante A."/>
            <person name="Walenz B."/>
            <person name="Wang J."/>
            <person name="Wasserman M."/>
            <person name="Watts T."/>
            <person name="Wilson D."/>
            <person name="Wilson R.K."/>
            <person name="Wing R.A."/>
            <person name="Wolfner M.F."/>
            <person name="Wong A."/>
            <person name="Wong G.K."/>
            <person name="Wu C.I."/>
            <person name="Wu G."/>
            <person name="Yamamoto D."/>
            <person name="Yang H.P."/>
            <person name="Yang S.P."/>
            <person name="Yorke J.A."/>
            <person name="Yoshida K."/>
            <person name="Zdobnov E."/>
            <person name="Zhang P."/>
            <person name="Zhang Y."/>
            <person name="Zimin A.V."/>
            <person name="Baldwin J."/>
            <person name="Abdouelleil A."/>
            <person name="Abdulkadir J."/>
            <person name="Abebe A."/>
            <person name="Abera B."/>
            <person name="Abreu J."/>
            <person name="Acer S.C."/>
            <person name="Aftuck L."/>
            <person name="Alexander A."/>
            <person name="An P."/>
            <person name="Anderson E."/>
            <person name="Anderson S."/>
            <person name="Arachi H."/>
            <person name="Azer M."/>
            <person name="Bachantsang P."/>
            <person name="Barry A."/>
            <person name="Bayul T."/>
            <person name="Berlin A."/>
            <person name="Bessette D."/>
            <person name="Bloom T."/>
            <person name="Blye J."/>
            <person name="Boguslavskiy L."/>
            <person name="Bonnet C."/>
            <person name="Boukhgalter B."/>
            <person name="Bourzgui I."/>
            <person name="Brown A."/>
            <person name="Cahill P."/>
            <person name="Channer S."/>
            <person name="Cheshatsang Y."/>
            <person name="Chuda L."/>
            <person name="Citroen M."/>
            <person name="Collymore A."/>
            <person name="Cooke P."/>
            <person name="Costello M."/>
            <person name="D'Aco K."/>
            <person name="Daza R."/>
            <person name="De Haan G."/>
            <person name="DeGray S."/>
            <person name="DeMaso C."/>
            <person name="Dhargay N."/>
            <person name="Dooley K."/>
            <person name="Dooley E."/>
            <person name="Doricent M."/>
            <person name="Dorje P."/>
            <person name="Dorjee K."/>
            <person name="Dupes A."/>
            <person name="Elong R."/>
            <person name="Falk J."/>
            <person name="Farina A."/>
            <person name="Faro S."/>
            <person name="Ferguson D."/>
            <person name="Fisher S."/>
            <person name="Foley C.D."/>
            <person name="Franke A."/>
            <person name="Friedrich D."/>
            <person name="Gadbois L."/>
            <person name="Gearin G."/>
            <person name="Gearin C.R."/>
            <person name="Giannoukos G."/>
            <person name="Goode T."/>
            <person name="Graham J."/>
            <person name="Grandbois E."/>
            <person name="Grewal S."/>
            <person name="Gyaltsen K."/>
            <person name="Hafez N."/>
            <person name="Hagos B."/>
            <person name="Hall J."/>
            <person name="Henson C."/>
            <person name="Hollinger A."/>
            <person name="Honan T."/>
            <person name="Huard M.D."/>
            <person name="Hughes L."/>
            <person name="Hurhula B."/>
            <person name="Husby M.E."/>
            <person name="Kamat A."/>
            <person name="Kanga B."/>
            <person name="Kashin S."/>
            <person name="Khazanovich D."/>
            <person name="Kisner P."/>
            <person name="Lance K."/>
            <person name="Lara M."/>
            <person name="Lee W."/>
            <person name="Lennon N."/>
            <person name="Letendre F."/>
            <person name="LeVine R."/>
            <person name="Lipovsky A."/>
            <person name="Liu X."/>
            <person name="Liu J."/>
            <person name="Liu S."/>
            <person name="Lokyitsang T."/>
            <person name="Lokyitsang Y."/>
            <person name="Lubonja R."/>
            <person name="Lui A."/>
            <person name="MacDonald P."/>
            <person name="Magnisalis V."/>
            <person name="Maru K."/>
            <person name="Matthews C."/>
            <person name="McCusker W."/>
            <person name="McDonough S."/>
            <person name="Mehta T."/>
            <person name="Meldrim J."/>
            <person name="Meneus L."/>
            <person name="Mihai O."/>
            <person name="Mihalev A."/>
            <person name="Mihova T."/>
            <person name="Mittelman R."/>
            <person name="Mlenga V."/>
            <person name="Montmayeur A."/>
            <person name="Mulrain L."/>
            <person name="Navidi A."/>
            <person name="Naylor J."/>
            <person name="Negash T."/>
            <person name="Nguyen T."/>
            <person name="Nguyen N."/>
            <person name="Nicol R."/>
            <person name="Norbu C."/>
            <person name="Norbu N."/>
            <person name="Novod N."/>
            <person name="O'Neill B."/>
            <person name="Osman S."/>
            <person name="Markiewicz E."/>
            <person name="Oyono O.L."/>
            <person name="Patti C."/>
            <person name="Phunkhang P."/>
            <person name="Pierre F."/>
            <person name="Priest M."/>
            <person name="Raghuraman S."/>
            <person name="Rege F."/>
            <person name="Reyes R."/>
            <person name="Rise C."/>
            <person name="Rogov P."/>
            <person name="Ross K."/>
            <person name="Ryan E."/>
            <person name="Settipalli S."/>
            <person name="Shea T."/>
            <person name="Sherpa N."/>
            <person name="Shi L."/>
            <person name="Shih D."/>
            <person name="Sparrow T."/>
            <person name="Spaulding J."/>
            <person name="Stalker J."/>
            <person name="Stange-Thomann N."/>
            <person name="Stavropoulos S."/>
            <person name="Stone C."/>
            <person name="Strader C."/>
            <person name="Tesfaye S."/>
            <person name="Thomson T."/>
            <person name="Thoulutsang Y."/>
            <person name="Thoulutsang D."/>
            <person name="Topham K."/>
            <person name="Topping I."/>
            <person name="Tsamla T."/>
            <person name="Vassiliev H."/>
            <person name="Vo A."/>
            <person name="Wangchuk T."/>
            <person name="Wangdi T."/>
            <person name="Weiand M."/>
            <person name="Wilkinson J."/>
            <person name="Wilson A."/>
            <person name="Yadav S."/>
            <person name="Young G."/>
            <person name="Yu Q."/>
            <person name="Zembek L."/>
            <person name="Zhong D."/>
            <person name="Zimmer A."/>
            <person name="Zwirko Z."/>
            <person name="Jaffe D.B."/>
            <person name="Alvarez P."/>
            <person name="Brockman W."/>
            <person name="Butler J."/>
            <person name="Chin C."/>
            <person name="Gnerre S."/>
            <person name="Grabherr M."/>
            <person name="Kleber M."/>
            <person name="Mauceli E."/>
            <person name="MacCallum I."/>
        </authorList>
    </citation>
    <scope>NUCLEOTIDE SEQUENCE [LARGE SCALE GENOMIC DNA]</scope>
    <source>
        <strain evidence="17 18">TSC#14021-0224.01</strain>
    </source>
</reference>
<comment type="cofactor">
    <cofactor evidence="2">
        <name>K(+)</name>
        <dbReference type="ChEBI" id="CHEBI:29103"/>
    </cofactor>
</comment>
<dbReference type="GO" id="GO:0000287">
    <property type="term" value="F:magnesium ion binding"/>
    <property type="evidence" value="ECO:0007669"/>
    <property type="project" value="InterPro"/>
</dbReference>
<evidence type="ECO:0000256" key="11">
    <source>
        <dbReference type="ARBA" id="ARBA00022842"/>
    </source>
</evidence>
<evidence type="ECO:0000256" key="7">
    <source>
        <dbReference type="ARBA" id="ARBA00022723"/>
    </source>
</evidence>
<reference evidence="17 18" key="2">
    <citation type="journal article" date="2008" name="Bioinformatics">
        <title>Assembly reconciliation.</title>
        <authorList>
            <person name="Zimin A.V."/>
            <person name="Smith D.R."/>
            <person name="Sutton G."/>
            <person name="Yorke J.A."/>
        </authorList>
    </citation>
    <scope>NUCLEOTIDE SEQUENCE [LARGE SCALE GENOMIC DNA]</scope>
    <source>
        <strain evidence="17 18">TSC#14021-0224.01</strain>
    </source>
</reference>
<evidence type="ECO:0000313" key="17">
    <source>
        <dbReference type="EMBL" id="EDV48922.1"/>
    </source>
</evidence>
<feature type="domain" description="Pyruvate kinase barrel" evidence="15">
    <location>
        <begin position="245"/>
        <end position="403"/>
    </location>
</feature>
<accession>B3P3N4</accession>
<feature type="domain" description="Pyruvate kinase C-terminal" evidence="16">
    <location>
        <begin position="440"/>
        <end position="535"/>
    </location>
</feature>
<dbReference type="PANTHER" id="PTHR11817">
    <property type="entry name" value="PYRUVATE KINASE"/>
    <property type="match status" value="1"/>
</dbReference>
<evidence type="ECO:0000256" key="2">
    <source>
        <dbReference type="ARBA" id="ARBA00001958"/>
    </source>
</evidence>
<evidence type="ECO:0000256" key="9">
    <source>
        <dbReference type="ARBA" id="ARBA00022777"/>
    </source>
</evidence>
<keyword evidence="8" id="KW-0547">Nucleotide-binding</keyword>
<proteinExistence type="inferred from homology"/>
<dbReference type="InterPro" id="IPR015793">
    <property type="entry name" value="Pyrv_Knase_brl"/>
</dbReference>
<dbReference type="GO" id="GO:0030955">
    <property type="term" value="F:potassium ion binding"/>
    <property type="evidence" value="ECO:0007669"/>
    <property type="project" value="InterPro"/>
</dbReference>
<evidence type="ECO:0000313" key="18">
    <source>
        <dbReference type="Proteomes" id="UP000008711"/>
    </source>
</evidence>
<evidence type="ECO:0000259" key="16">
    <source>
        <dbReference type="Pfam" id="PF02887"/>
    </source>
</evidence>
<keyword evidence="12" id="KW-0324">Glycolysis</keyword>
<evidence type="ECO:0000256" key="6">
    <source>
        <dbReference type="ARBA" id="ARBA00022679"/>
    </source>
</evidence>
<dbReference type="InterPro" id="IPR001697">
    <property type="entry name" value="Pyr_Knase"/>
</dbReference>
<keyword evidence="10" id="KW-0067">ATP-binding</keyword>
<dbReference type="InterPro" id="IPR036918">
    <property type="entry name" value="Pyrv_Knase_C_sf"/>
</dbReference>
<dbReference type="UniPathway" id="UPA00109">
    <property type="reaction ID" value="UER00188"/>
</dbReference>
<dbReference type="Pfam" id="PF02887">
    <property type="entry name" value="PK_C"/>
    <property type="match status" value="1"/>
</dbReference>
<dbReference type="Proteomes" id="UP000008711">
    <property type="component" value="Unassembled WGS sequence"/>
</dbReference>
<dbReference type="FunFam" id="3.20.20.60:FF:000025">
    <property type="entry name" value="Pyruvate kinase"/>
    <property type="match status" value="1"/>
</dbReference>
<dbReference type="Gene3D" id="3.40.1380.20">
    <property type="entry name" value="Pyruvate kinase, C-terminal domain"/>
    <property type="match status" value="1"/>
</dbReference>
<keyword evidence="18" id="KW-1185">Reference proteome</keyword>
<evidence type="ECO:0000256" key="4">
    <source>
        <dbReference type="ARBA" id="ARBA00008663"/>
    </source>
</evidence>
<name>B3P3N4_DROER</name>
<organism evidence="17 18">
    <name type="scientific">Drosophila erecta</name>
    <name type="common">Fruit fly</name>
    <dbReference type="NCBI Taxonomy" id="7220"/>
    <lineage>
        <taxon>Eukaryota</taxon>
        <taxon>Metazoa</taxon>
        <taxon>Ecdysozoa</taxon>
        <taxon>Arthropoda</taxon>
        <taxon>Hexapoda</taxon>
        <taxon>Insecta</taxon>
        <taxon>Pterygota</taxon>
        <taxon>Neoptera</taxon>
        <taxon>Endopterygota</taxon>
        <taxon>Diptera</taxon>
        <taxon>Brachycera</taxon>
        <taxon>Muscomorpha</taxon>
        <taxon>Ephydroidea</taxon>
        <taxon>Drosophilidae</taxon>
        <taxon>Drosophila</taxon>
        <taxon>Sophophora</taxon>
    </lineage>
</organism>
<dbReference type="InterPro" id="IPR015795">
    <property type="entry name" value="Pyrv_Knase_C"/>
</dbReference>
<feature type="region of interest" description="Disordered" evidence="14">
    <location>
        <begin position="601"/>
        <end position="631"/>
    </location>
</feature>
<dbReference type="Gene3D" id="3.20.20.60">
    <property type="entry name" value="Phosphoenolpyruvate-binding domains"/>
    <property type="match status" value="1"/>
</dbReference>
<dbReference type="OMA" id="ICANQMM"/>
<dbReference type="InterPro" id="IPR040442">
    <property type="entry name" value="Pyrv_kinase-like_dom_sf"/>
</dbReference>
<dbReference type="SUPFAM" id="SSF51621">
    <property type="entry name" value="Phosphoenolpyruvate/pyruvate domain"/>
    <property type="match status" value="1"/>
</dbReference>
<keyword evidence="11" id="KW-0460">Magnesium</keyword>
<evidence type="ECO:0000256" key="12">
    <source>
        <dbReference type="ARBA" id="ARBA00023152"/>
    </source>
</evidence>
<comment type="similarity">
    <text evidence="4">Belongs to the pyruvate kinase family.</text>
</comment>
<dbReference type="PhylomeDB" id="B3P3N4"/>
<dbReference type="InterPro" id="IPR015813">
    <property type="entry name" value="Pyrv/PenolPyrv_kinase-like_dom"/>
</dbReference>
<dbReference type="FunFam" id="3.20.20.60:FF:000067">
    <property type="entry name" value="GG21066"/>
    <property type="match status" value="1"/>
</dbReference>
<keyword evidence="6" id="KW-0808">Transferase</keyword>
<feature type="domain" description="Pyruvate kinase barrel" evidence="15">
    <location>
        <begin position="168"/>
        <end position="242"/>
    </location>
</feature>
<dbReference type="OrthoDB" id="7865032at2759"/>
<dbReference type="SUPFAM" id="SSF52935">
    <property type="entry name" value="PK C-terminal domain-like"/>
    <property type="match status" value="1"/>
</dbReference>
<evidence type="ECO:0000256" key="3">
    <source>
        <dbReference type="ARBA" id="ARBA00004997"/>
    </source>
</evidence>
<feature type="compositionally biased region" description="Basic and acidic residues" evidence="14">
    <location>
        <begin position="621"/>
        <end position="631"/>
    </location>
</feature>
<dbReference type="EMBL" id="CH954181">
    <property type="protein sequence ID" value="EDV48922.1"/>
    <property type="molecule type" value="Genomic_DNA"/>
</dbReference>
<evidence type="ECO:0000259" key="15">
    <source>
        <dbReference type="Pfam" id="PF00224"/>
    </source>
</evidence>
<evidence type="ECO:0000256" key="1">
    <source>
        <dbReference type="ARBA" id="ARBA00001946"/>
    </source>
</evidence>
<feature type="compositionally biased region" description="Basic and acidic residues" evidence="14">
    <location>
        <begin position="725"/>
        <end position="754"/>
    </location>
</feature>
<evidence type="ECO:0000256" key="5">
    <source>
        <dbReference type="ARBA" id="ARBA00012142"/>
    </source>
</evidence>
<comment type="cofactor">
    <cofactor evidence="1">
        <name>Mg(2+)</name>
        <dbReference type="ChEBI" id="CHEBI:18420"/>
    </cofactor>
</comment>
<feature type="region of interest" description="Disordered" evidence="14">
    <location>
        <begin position="663"/>
        <end position="761"/>
    </location>
</feature>
<sequence length="891" mass="100746">MPLIIINKSRDKSTNPTVESTTWLRFKAAKEIVSFWPMDWMDDGQTMRPVWTNIFSSKPISCPFQLPTLHGSLKVQIFIKFRIYFVRITQNFFKIRKYAAYFSQRASLCALSPCPYFPLSPRFRCYADKCRRETEPKKFRLDRGPYLSQLDYQSRLQFQAPALRLPLTSIICTIGPSCIQPEVLLALIHAGMRVVRLDFSQGTHDCHCQAIQAARKAISMYVEETGLPRSLAIALDTKGQDLPADLAALTEQDKLDLKFGADQKVDMIFASFIRDARAPKEIRQALGPSSEHMKIISKIESQQGLANIDEIIRESDGIMVALGNMASEIPLEAVPLAQKSIVAKCNKVGKPVICANQMMNSMITKPRPTRAESSDVANAIFDGCDALVLSDETARGKYPVQCVQCMARICTKVESILWYESLQNNLKREVRINAADHISAVTTAIAEAATVGQAQAIVVASPCSIVPRMVSHMRPPCPIVMLTGCPHEAAQSVLFRGVFPLLVKEMVYGSLNYCRIMQSGLKVLAKLDILEPGQKGTLVLVNAMSLDKLTFRLFTFVQPTEAEREEERCRKLARKQRCKEMSISKSCSNLQISKPEISMKPKEMEECPTPERTSKCLQLEKQSEQKRSEDLPISVEKENICSRKECPRKDDLTLKCLQLKKERQAQTEAEMKKLKKAEDGRKNNKAAKDSLSLKKEGDNALRCSKLKNGSPKKDKCRVVKIPGTSEEKDNYSPKKESLRKNKRTSNLEKSENKQAEYASTNPEELEKSWDIVLENCKTVKLQNCMTVKLENCKITNLKNCKTIKLENCKQPSRHRKTTDRTKKVYNFSTRETRKKITPTKRYRVVRGSAIVKQLKENKASESPTAASRLLSFAECDTFTEREKIHLRGANR</sequence>
<comment type="pathway">
    <text evidence="3">Carbohydrate degradation; glycolysis; pyruvate from D-glyceraldehyde 3-phosphate: step 5/5.</text>
</comment>
<evidence type="ECO:0000256" key="14">
    <source>
        <dbReference type="SAM" id="MobiDB-lite"/>
    </source>
</evidence>
<keyword evidence="13" id="KW-0670">Pyruvate</keyword>
<feature type="compositionally biased region" description="Basic and acidic residues" evidence="14">
    <location>
        <begin position="663"/>
        <end position="699"/>
    </location>
</feature>
<dbReference type="GO" id="GO:0016301">
    <property type="term" value="F:kinase activity"/>
    <property type="evidence" value="ECO:0007669"/>
    <property type="project" value="UniProtKB-KW"/>
</dbReference>
<gene>
    <name evidence="17" type="primary">Dere\GG21066</name>
    <name evidence="17" type="ORF">Dere_GG21066</name>
</gene>
<evidence type="ECO:0000256" key="13">
    <source>
        <dbReference type="ARBA" id="ARBA00023317"/>
    </source>
</evidence>
<keyword evidence="7" id="KW-0479">Metal-binding</keyword>
<evidence type="ECO:0000256" key="10">
    <source>
        <dbReference type="ARBA" id="ARBA00022840"/>
    </source>
</evidence>